<dbReference type="InterPro" id="IPR011011">
    <property type="entry name" value="Znf_FYVE_PHD"/>
</dbReference>
<dbReference type="InterPro" id="IPR043145">
    <property type="entry name" value="Znf_ZZ_sf"/>
</dbReference>
<dbReference type="GO" id="GO:0005634">
    <property type="term" value="C:nucleus"/>
    <property type="evidence" value="ECO:0007669"/>
    <property type="project" value="UniProtKB-SubCell"/>
</dbReference>
<feature type="non-terminal residue" evidence="15">
    <location>
        <position position="1299"/>
    </location>
</feature>
<feature type="domain" description="CBP/p300-type HAT" evidence="14">
    <location>
        <begin position="824"/>
        <end position="1255"/>
    </location>
</feature>
<gene>
    <name evidence="15" type="ORF">RJ640_012131</name>
</gene>
<dbReference type="PROSITE" id="PS51727">
    <property type="entry name" value="CBP_P300_HAT"/>
    <property type="match status" value="1"/>
</dbReference>
<comment type="caution">
    <text evidence="15">The sequence shown here is derived from an EMBL/GenBank/DDBJ whole genome shotgun (WGS) entry which is preliminary data.</text>
</comment>
<evidence type="ECO:0000256" key="11">
    <source>
        <dbReference type="SAM" id="Coils"/>
    </source>
</evidence>
<dbReference type="Pfam" id="PF08214">
    <property type="entry name" value="HAT_KAT11"/>
    <property type="match status" value="1"/>
</dbReference>
<keyword evidence="3" id="KW-0808">Transferase</keyword>
<keyword evidence="6" id="KW-0862">Zinc</keyword>
<evidence type="ECO:0000256" key="2">
    <source>
        <dbReference type="ARBA" id="ARBA00013184"/>
    </source>
</evidence>
<dbReference type="InterPro" id="IPR019787">
    <property type="entry name" value="Znf_PHD-finger"/>
</dbReference>
<keyword evidence="8" id="KW-0804">Transcription</keyword>
<dbReference type="EC" id="2.3.1.48" evidence="2"/>
<protein>
    <recommendedName>
        <fullName evidence="2">histone acetyltransferase</fullName>
        <ecNumber evidence="2">2.3.1.48</ecNumber>
    </recommendedName>
</protein>
<keyword evidence="7" id="KW-0805">Transcription regulation</keyword>
<evidence type="ECO:0000256" key="9">
    <source>
        <dbReference type="ARBA" id="ARBA00023242"/>
    </source>
</evidence>
<dbReference type="Proteomes" id="UP001187471">
    <property type="component" value="Unassembled WGS sequence"/>
</dbReference>
<dbReference type="InterPro" id="IPR013083">
    <property type="entry name" value="Znf_RING/FYVE/PHD"/>
</dbReference>
<evidence type="ECO:0000256" key="1">
    <source>
        <dbReference type="ARBA" id="ARBA00004123"/>
    </source>
</evidence>
<dbReference type="GO" id="GO:0004402">
    <property type="term" value="F:histone acetyltransferase activity"/>
    <property type="evidence" value="ECO:0007669"/>
    <property type="project" value="InterPro"/>
</dbReference>
<evidence type="ECO:0000259" key="14">
    <source>
        <dbReference type="PROSITE" id="PS51727"/>
    </source>
</evidence>
<evidence type="ECO:0000256" key="8">
    <source>
        <dbReference type="ARBA" id="ARBA00023163"/>
    </source>
</evidence>
<feature type="domain" description="ZZ-type" evidence="13">
    <location>
        <begin position="1137"/>
        <end position="1200"/>
    </location>
</feature>
<evidence type="ECO:0000256" key="4">
    <source>
        <dbReference type="ARBA" id="ARBA00022723"/>
    </source>
</evidence>
<dbReference type="PROSITE" id="PS50016">
    <property type="entry name" value="ZF_PHD_2"/>
    <property type="match status" value="1"/>
</dbReference>
<dbReference type="GO" id="GO:0000123">
    <property type="term" value="C:histone acetyltransferase complex"/>
    <property type="evidence" value="ECO:0007669"/>
    <property type="project" value="TreeGrafter"/>
</dbReference>
<evidence type="ECO:0000256" key="3">
    <source>
        <dbReference type="ARBA" id="ARBA00022679"/>
    </source>
</evidence>
<dbReference type="InterPro" id="IPR031162">
    <property type="entry name" value="CBP_P300_HAT"/>
</dbReference>
<dbReference type="PANTHER" id="PTHR13808">
    <property type="entry name" value="CBP/P300-RELATED"/>
    <property type="match status" value="1"/>
</dbReference>
<feature type="domain" description="PHD-type" evidence="12">
    <location>
        <begin position="732"/>
        <end position="809"/>
    </location>
</feature>
<evidence type="ECO:0000256" key="5">
    <source>
        <dbReference type="ARBA" id="ARBA00022771"/>
    </source>
</evidence>
<dbReference type="InterPro" id="IPR013178">
    <property type="entry name" value="Histone_AcTrfase_Rtt109/CBP"/>
</dbReference>
<dbReference type="InterPro" id="IPR000433">
    <property type="entry name" value="Znf_ZZ"/>
</dbReference>
<dbReference type="SMART" id="SM00249">
    <property type="entry name" value="PHD"/>
    <property type="match status" value="1"/>
</dbReference>
<evidence type="ECO:0000256" key="7">
    <source>
        <dbReference type="ARBA" id="ARBA00023015"/>
    </source>
</evidence>
<dbReference type="GO" id="GO:0003713">
    <property type="term" value="F:transcription coactivator activity"/>
    <property type="evidence" value="ECO:0007669"/>
    <property type="project" value="TreeGrafter"/>
</dbReference>
<reference evidence="15" key="1">
    <citation type="submission" date="2022-12" db="EMBL/GenBank/DDBJ databases">
        <title>Draft genome assemblies for two species of Escallonia (Escalloniales).</title>
        <authorList>
            <person name="Chanderbali A."/>
            <person name="Dervinis C."/>
            <person name="Anghel I."/>
            <person name="Soltis D."/>
            <person name="Soltis P."/>
            <person name="Zapata F."/>
        </authorList>
    </citation>
    <scope>NUCLEOTIDE SEQUENCE</scope>
    <source>
        <strain evidence="15">UCBG92.1500</strain>
        <tissue evidence="15">Leaf</tissue>
    </source>
</reference>
<dbReference type="SUPFAM" id="SSF57850">
    <property type="entry name" value="RING/U-box"/>
    <property type="match status" value="1"/>
</dbReference>
<evidence type="ECO:0000313" key="16">
    <source>
        <dbReference type="Proteomes" id="UP001187471"/>
    </source>
</evidence>
<dbReference type="Pfam" id="PF00628">
    <property type="entry name" value="PHD"/>
    <property type="match status" value="1"/>
</dbReference>
<name>A0AA88REL6_9ASTE</name>
<keyword evidence="9" id="KW-0539">Nucleus</keyword>
<dbReference type="PROSITE" id="PS50135">
    <property type="entry name" value="ZF_ZZ_2"/>
    <property type="match status" value="1"/>
</dbReference>
<keyword evidence="11" id="KW-0175">Coiled coil</keyword>
<dbReference type="InterPro" id="IPR001965">
    <property type="entry name" value="Znf_PHD"/>
</dbReference>
<dbReference type="SUPFAM" id="SSF57903">
    <property type="entry name" value="FYVE/PHD zinc finger"/>
    <property type="match status" value="1"/>
</dbReference>
<proteinExistence type="predicted"/>
<evidence type="ECO:0000256" key="6">
    <source>
        <dbReference type="ARBA" id="ARBA00022833"/>
    </source>
</evidence>
<dbReference type="GO" id="GO:0005667">
    <property type="term" value="C:transcription regulator complex"/>
    <property type="evidence" value="ECO:0007669"/>
    <property type="project" value="TreeGrafter"/>
</dbReference>
<sequence>MEMDVDSAYNQFHNGSDVSRFSANPQFCNRGEKPFVNHVSGGKVVGQKRKAGAADNVNDFKSPFSVNAAPAVECMDLKVLYRLQKLIQSEPSESRSCQQIPDKSSSLISSLSPWGASPGISNRQVDYLAAASTDRQAFKSGNISNFGFFEGGSFRPSNSKVGNTACDGKVVFSTLGIKQIDCEMVSSPGQISCITACSDVDGFFDSEPMDDGPTFPGGGSDLIKYRDLLHNNEEDILEVGSPQLLGEIVDSANTNMWTPQLNRQIVSEAADNMSSMLVSTARSTRTDLLQSELQQPGSHHFESLAHKPSVKFDERSQAQPHWFLVEKHESVNQVGLQKVSVMEQCPAAESPSLVFDDASSFTNSSTLSLHRILLSYANYESIPVNNGKGHVPFLNDIHKTECNDHQCNCHIYSTLISHYDNCHYTNCNLCGPVRRLFAGDKLHSESGKSENGLLGAFCHGDSDGSSTDTIVDILPPPKRLKVENSIFLANGVSQEVASSLNHMCAPEFPCSGQWHDACKITADSMDAKQEFLCPTKDTKRCSVTRNAISDNGPKDLNNVPIRSKELLVGCKQEGLHRTSIYEIKNDAVDNFQGLTSDKVHILSEGTTSGHKEEVIQVRSKHDPPKSEAKCTLHTSTAGNDSVMKSEVPKIQGVSLADFFTARQMREHLSSFAQSSSKDVTGNTNFLGDNVCQLCACNKVVFSPAPIYCSSCSGRIKRNLMYYSILEETGAKRCFCTACINAPRRSIVSIHGASFSKANLQKEKNNEEIEESWVQCDKCERWQHQICALYNDKRDLGGKAEYICPRCCLEQIESGERVPLPMIAAFGAKDLPSTMLSDHIEKRLFRRLKEEREQRARSLGKKPDEVPEAADLVVRVVLSVDKRLEVNQQFLDVHGEVYPTEFAYRLKVILLFQKIEGVDVCLFGMYVQEFGSECGHPNQRCVYISYLDSVKYFRPEIVTVTGEALRTFVYHEILIGYLDYCKKRGFATCYIWACPPVKGEDYILYCHPETQKTPKPDKLRQYKLMLKKALGDKVVVDHTNLYDHFFLPTEAGNTKITAARLPYFDGDYWSSAAEDISKKFEQEREDLEAKVVKKTLKKRIIKAMGHSNCSSVATKDILVMQKLGQTILPVKEDFIIVHLQFTCIRCHEVVLSGSRWCCNQCKKFQLCSGCIDVERDVSERRTHTSKSGERHQLFQVLGNDLPLDTEDKEAILDNSFFENRHTFLSFCQSNHYQFDTLRRAKHSSMMILYHLQKVTAPIVGTIGKFCTENEKAQPQKTVQGYQKIQVWAEGCSCRVRKCIK</sequence>
<dbReference type="Gene3D" id="3.30.60.90">
    <property type="match status" value="1"/>
</dbReference>
<organism evidence="15 16">
    <name type="scientific">Escallonia rubra</name>
    <dbReference type="NCBI Taxonomy" id="112253"/>
    <lineage>
        <taxon>Eukaryota</taxon>
        <taxon>Viridiplantae</taxon>
        <taxon>Streptophyta</taxon>
        <taxon>Embryophyta</taxon>
        <taxon>Tracheophyta</taxon>
        <taxon>Spermatophyta</taxon>
        <taxon>Magnoliopsida</taxon>
        <taxon>eudicotyledons</taxon>
        <taxon>Gunneridae</taxon>
        <taxon>Pentapetalae</taxon>
        <taxon>asterids</taxon>
        <taxon>campanulids</taxon>
        <taxon>Escalloniales</taxon>
        <taxon>Escalloniaceae</taxon>
        <taxon>Escallonia</taxon>
    </lineage>
</organism>
<evidence type="ECO:0000259" key="12">
    <source>
        <dbReference type="PROSITE" id="PS50016"/>
    </source>
</evidence>
<dbReference type="GO" id="GO:0045944">
    <property type="term" value="P:positive regulation of transcription by RNA polymerase II"/>
    <property type="evidence" value="ECO:0007669"/>
    <property type="project" value="TreeGrafter"/>
</dbReference>
<feature type="coiled-coil region" evidence="11">
    <location>
        <begin position="1069"/>
        <end position="1096"/>
    </location>
</feature>
<dbReference type="Gene3D" id="3.30.40.10">
    <property type="entry name" value="Zinc/RING finger domain, C3HC4 (zinc finger)"/>
    <property type="match status" value="1"/>
</dbReference>
<dbReference type="GO" id="GO:0031490">
    <property type="term" value="F:chromatin DNA binding"/>
    <property type="evidence" value="ECO:0007669"/>
    <property type="project" value="TreeGrafter"/>
</dbReference>
<dbReference type="GO" id="GO:0008270">
    <property type="term" value="F:zinc ion binding"/>
    <property type="evidence" value="ECO:0007669"/>
    <property type="project" value="UniProtKB-KW"/>
</dbReference>
<evidence type="ECO:0000313" key="15">
    <source>
        <dbReference type="EMBL" id="KAK2987472.1"/>
    </source>
</evidence>
<accession>A0AA88REL6</accession>
<keyword evidence="4" id="KW-0479">Metal-binding</keyword>
<evidence type="ECO:0000256" key="10">
    <source>
        <dbReference type="PROSITE-ProRule" id="PRU00228"/>
    </source>
</evidence>
<dbReference type="EMBL" id="JAVXUO010000983">
    <property type="protein sequence ID" value="KAK2987472.1"/>
    <property type="molecule type" value="Genomic_DNA"/>
</dbReference>
<keyword evidence="16" id="KW-1185">Reference proteome</keyword>
<dbReference type="PANTHER" id="PTHR13808:SF53">
    <property type="entry name" value="HISTONE ACETYLTRANSFERASE HAC2"/>
    <property type="match status" value="1"/>
</dbReference>
<comment type="subcellular location">
    <subcellularLocation>
        <location evidence="1">Nucleus</location>
    </subcellularLocation>
</comment>
<dbReference type="SMART" id="SM01250">
    <property type="entry name" value="KAT11"/>
    <property type="match status" value="1"/>
</dbReference>
<evidence type="ECO:0000259" key="13">
    <source>
        <dbReference type="PROSITE" id="PS50135"/>
    </source>
</evidence>
<keyword evidence="5 10" id="KW-0863">Zinc-finger</keyword>